<dbReference type="RefSeq" id="WP_356500837.1">
    <property type="nucleotide sequence ID" value="NZ_JBEXEF010000151.1"/>
</dbReference>
<name>A0ABV2U2C9_9ACTN</name>
<dbReference type="InterPro" id="IPR025877">
    <property type="entry name" value="MobA-like_NTP_Trfase"/>
</dbReference>
<dbReference type="Pfam" id="PF12804">
    <property type="entry name" value="NTP_transf_3"/>
    <property type="match status" value="1"/>
</dbReference>
<dbReference type="InterPro" id="IPR029044">
    <property type="entry name" value="Nucleotide-diphossugar_trans"/>
</dbReference>
<protein>
    <submittedName>
        <fullName evidence="2">Nucleotidyltransferase family protein</fullName>
    </submittedName>
</protein>
<dbReference type="PANTHER" id="PTHR43777">
    <property type="entry name" value="MOLYBDENUM COFACTOR CYTIDYLYLTRANSFERASE"/>
    <property type="match status" value="1"/>
</dbReference>
<evidence type="ECO:0000313" key="2">
    <source>
        <dbReference type="EMBL" id="MET8431994.1"/>
    </source>
</evidence>
<proteinExistence type="predicted"/>
<dbReference type="Proteomes" id="UP001550044">
    <property type="component" value="Unassembled WGS sequence"/>
</dbReference>
<evidence type="ECO:0000259" key="1">
    <source>
        <dbReference type="Pfam" id="PF12804"/>
    </source>
</evidence>
<reference evidence="2 3" key="1">
    <citation type="submission" date="2024-06" db="EMBL/GenBank/DDBJ databases">
        <title>The Natural Products Discovery Center: Release of the First 8490 Sequenced Strains for Exploring Actinobacteria Biosynthetic Diversity.</title>
        <authorList>
            <person name="Kalkreuter E."/>
            <person name="Kautsar S.A."/>
            <person name="Yang D."/>
            <person name="Bader C.D."/>
            <person name="Teijaro C.N."/>
            <person name="Fluegel L."/>
            <person name="Davis C.M."/>
            <person name="Simpson J.R."/>
            <person name="Lauterbach L."/>
            <person name="Steele A.D."/>
            <person name="Gui C."/>
            <person name="Meng S."/>
            <person name="Li G."/>
            <person name="Viehrig K."/>
            <person name="Ye F."/>
            <person name="Su P."/>
            <person name="Kiefer A.F."/>
            <person name="Nichols A."/>
            <person name="Cepeda A.J."/>
            <person name="Yan W."/>
            <person name="Fan B."/>
            <person name="Jiang Y."/>
            <person name="Adhikari A."/>
            <person name="Zheng C.-J."/>
            <person name="Schuster L."/>
            <person name="Cowan T.M."/>
            <person name="Smanski M.J."/>
            <person name="Chevrette M.G."/>
            <person name="De Carvalho L.P.S."/>
            <person name="Shen B."/>
        </authorList>
    </citation>
    <scope>NUCLEOTIDE SEQUENCE [LARGE SCALE GENOMIC DNA]</scope>
    <source>
        <strain evidence="2 3">NPDC005137</strain>
    </source>
</reference>
<comment type="caution">
    <text evidence="2">The sequence shown here is derived from an EMBL/GenBank/DDBJ whole genome shotgun (WGS) entry which is preliminary data.</text>
</comment>
<sequence>MLLAAGGGRRLGGRPKALLEHRGRPLVEHALRVLRNGGCGPVHVVLGAAAETVQARADLSGCMVTVNPQWPDGMGSSLRAGLGALAGTGADAALVLLVDQPGIGAQAVARVRSAYRSRLSLVAASYDGERGHPVLFGADRWADVAAGAVGDQGARTYLRTHRDAITLVECSDVAEAYDIDTAEDLTHLE</sequence>
<gene>
    <name evidence="2" type="ORF">ABZV61_04155</name>
</gene>
<dbReference type="Gene3D" id="3.90.550.10">
    <property type="entry name" value="Spore Coat Polysaccharide Biosynthesis Protein SpsA, Chain A"/>
    <property type="match status" value="1"/>
</dbReference>
<organism evidence="2 3">
    <name type="scientific">Streptomyces sp. 900116325</name>
    <dbReference type="NCBI Taxonomy" id="3154295"/>
    <lineage>
        <taxon>Bacteria</taxon>
        <taxon>Bacillati</taxon>
        <taxon>Actinomycetota</taxon>
        <taxon>Actinomycetes</taxon>
        <taxon>Kitasatosporales</taxon>
        <taxon>Streptomycetaceae</taxon>
        <taxon>Streptomyces</taxon>
    </lineage>
</organism>
<feature type="domain" description="MobA-like NTP transferase" evidence="1">
    <location>
        <begin position="2"/>
        <end position="162"/>
    </location>
</feature>
<dbReference type="CDD" id="cd04182">
    <property type="entry name" value="GT_2_like_f"/>
    <property type="match status" value="1"/>
</dbReference>
<dbReference type="PANTHER" id="PTHR43777:SF1">
    <property type="entry name" value="MOLYBDENUM COFACTOR CYTIDYLYLTRANSFERASE"/>
    <property type="match status" value="1"/>
</dbReference>
<evidence type="ECO:0000313" key="3">
    <source>
        <dbReference type="Proteomes" id="UP001550044"/>
    </source>
</evidence>
<keyword evidence="3" id="KW-1185">Reference proteome</keyword>
<dbReference type="SUPFAM" id="SSF53448">
    <property type="entry name" value="Nucleotide-diphospho-sugar transferases"/>
    <property type="match status" value="1"/>
</dbReference>
<dbReference type="EMBL" id="JBEXIP010000002">
    <property type="protein sequence ID" value="MET8431994.1"/>
    <property type="molecule type" value="Genomic_DNA"/>
</dbReference>
<accession>A0ABV2U2C9</accession>